<evidence type="ECO:0000313" key="2">
    <source>
        <dbReference type="Proteomes" id="UP001164539"/>
    </source>
</evidence>
<proteinExistence type="predicted"/>
<organism evidence="1 2">
    <name type="scientific">Melia azedarach</name>
    <name type="common">Chinaberry tree</name>
    <dbReference type="NCBI Taxonomy" id="155640"/>
    <lineage>
        <taxon>Eukaryota</taxon>
        <taxon>Viridiplantae</taxon>
        <taxon>Streptophyta</taxon>
        <taxon>Embryophyta</taxon>
        <taxon>Tracheophyta</taxon>
        <taxon>Spermatophyta</taxon>
        <taxon>Magnoliopsida</taxon>
        <taxon>eudicotyledons</taxon>
        <taxon>Gunneridae</taxon>
        <taxon>Pentapetalae</taxon>
        <taxon>rosids</taxon>
        <taxon>malvids</taxon>
        <taxon>Sapindales</taxon>
        <taxon>Meliaceae</taxon>
        <taxon>Melia</taxon>
    </lineage>
</organism>
<gene>
    <name evidence="1" type="ORF">OWV82_006701</name>
</gene>
<accession>A0ACC1YJD8</accession>
<keyword evidence="2" id="KW-1185">Reference proteome</keyword>
<reference evidence="1 2" key="1">
    <citation type="journal article" date="2023" name="Science">
        <title>Complex scaffold remodeling in plant triterpene biosynthesis.</title>
        <authorList>
            <person name="De La Pena R."/>
            <person name="Hodgson H."/>
            <person name="Liu J.C."/>
            <person name="Stephenson M.J."/>
            <person name="Martin A.C."/>
            <person name="Owen C."/>
            <person name="Harkess A."/>
            <person name="Leebens-Mack J."/>
            <person name="Jimenez L.E."/>
            <person name="Osbourn A."/>
            <person name="Sattely E.S."/>
        </authorList>
    </citation>
    <scope>NUCLEOTIDE SEQUENCE [LARGE SCALE GENOMIC DNA]</scope>
    <source>
        <strain evidence="2">cv. JPN11</strain>
        <tissue evidence="1">Leaf</tissue>
    </source>
</reference>
<sequence length="231" mass="25331">MTPNEITGMNVLNYLNLSQNHLVGSIPVSTASTKSLTRVDFSCNNLSFLVPGTDGIANSSHQRHLKGLLSASLKLLIVVGLLVYSIASAVAAIIKKRSLKKASESHAWKLTALQRLDFTYDDVHSCLKEDNKIGKGGAGITCLQRFYAEWLQFTVRRLLTVGWDSSHDHGFNAEVHTLGSASHKNIIKLLGVLLELILAGNQLENLAIVCTLFSGWVQKTTDSNKEKVIKY</sequence>
<evidence type="ECO:0000313" key="1">
    <source>
        <dbReference type="EMBL" id="KAJ4723317.1"/>
    </source>
</evidence>
<dbReference type="EMBL" id="CM051396">
    <property type="protein sequence ID" value="KAJ4723317.1"/>
    <property type="molecule type" value="Genomic_DNA"/>
</dbReference>
<protein>
    <submittedName>
        <fullName evidence="1">Leucine-rich repeat receptor-like serine/threonine-protein kinase</fullName>
    </submittedName>
</protein>
<dbReference type="Proteomes" id="UP001164539">
    <property type="component" value="Chromosome 3"/>
</dbReference>
<comment type="caution">
    <text evidence="1">The sequence shown here is derived from an EMBL/GenBank/DDBJ whole genome shotgun (WGS) entry which is preliminary data.</text>
</comment>
<name>A0ACC1YJD8_MELAZ</name>